<gene>
    <name evidence="1" type="ORF">SAMN04489732_108288</name>
</gene>
<evidence type="ECO:0000313" key="1">
    <source>
        <dbReference type="EMBL" id="SEP42215.1"/>
    </source>
</evidence>
<organism evidence="1 2">
    <name type="scientific">Amycolatopsis saalfeldensis</name>
    <dbReference type="NCBI Taxonomy" id="394193"/>
    <lineage>
        <taxon>Bacteria</taxon>
        <taxon>Bacillati</taxon>
        <taxon>Actinomycetota</taxon>
        <taxon>Actinomycetes</taxon>
        <taxon>Pseudonocardiales</taxon>
        <taxon>Pseudonocardiaceae</taxon>
        <taxon>Amycolatopsis</taxon>
    </lineage>
</organism>
<dbReference type="STRING" id="394193.SAMN04489732_108288"/>
<name>A0A1H8XQQ1_9PSEU</name>
<dbReference type="Proteomes" id="UP000198582">
    <property type="component" value="Unassembled WGS sequence"/>
</dbReference>
<dbReference type="EMBL" id="FOEF01000008">
    <property type="protein sequence ID" value="SEP42215.1"/>
    <property type="molecule type" value="Genomic_DNA"/>
</dbReference>
<proteinExistence type="predicted"/>
<keyword evidence="2" id="KW-1185">Reference proteome</keyword>
<dbReference type="AlphaFoldDB" id="A0A1H8XQQ1"/>
<evidence type="ECO:0000313" key="2">
    <source>
        <dbReference type="Proteomes" id="UP000198582"/>
    </source>
</evidence>
<accession>A0A1H8XQQ1</accession>
<protein>
    <submittedName>
        <fullName evidence="1">Uncharacterized protein</fullName>
    </submittedName>
</protein>
<reference evidence="1 2" key="1">
    <citation type="submission" date="2016-10" db="EMBL/GenBank/DDBJ databases">
        <authorList>
            <person name="de Groot N.N."/>
        </authorList>
    </citation>
    <scope>NUCLEOTIDE SEQUENCE [LARGE SCALE GENOMIC DNA]</scope>
    <source>
        <strain evidence="1 2">DSM 44993</strain>
    </source>
</reference>
<sequence length="61" mass="6680">MKTSAEEGQNQLHVQRILIEVLAQQVATRRYLLGLTAIAVRAMEVSHVTSSSESICSAYSC</sequence>